<dbReference type="RefSeq" id="WP_157904809.1">
    <property type="nucleotide sequence ID" value="NZ_FOWC01000002.1"/>
</dbReference>
<keyword evidence="5" id="KW-1185">Reference proteome</keyword>
<reference evidence="3 4" key="1">
    <citation type="submission" date="2016-10" db="EMBL/GenBank/DDBJ databases">
        <authorList>
            <person name="de Groot N.N."/>
        </authorList>
    </citation>
    <scope>NUCLEOTIDE SEQUENCE [LARGE SCALE GENOMIC DNA]</scope>
    <source>
        <strain evidence="3 4">DSM 44637</strain>
    </source>
</reference>
<dbReference type="EMBL" id="JAAGNC010000068">
    <property type="protein sequence ID" value="NEC56247.1"/>
    <property type="molecule type" value="Genomic_DNA"/>
</dbReference>
<protein>
    <submittedName>
        <fullName evidence="3">Uncharacterized protein</fullName>
    </submittedName>
</protein>
<reference evidence="2 5" key="2">
    <citation type="submission" date="2020-01" db="EMBL/GenBank/DDBJ databases">
        <title>Insect and environment-associated Actinomycetes.</title>
        <authorList>
            <person name="Currrie C."/>
            <person name="Chevrette M."/>
            <person name="Carlson C."/>
            <person name="Stubbendieck R."/>
            <person name="Wendt-Pienkowski E."/>
        </authorList>
    </citation>
    <scope>NUCLEOTIDE SEQUENCE [LARGE SCALE GENOMIC DNA]</scope>
    <source>
        <strain evidence="2 5">SID8386</strain>
    </source>
</reference>
<evidence type="ECO:0000313" key="5">
    <source>
        <dbReference type="Proteomes" id="UP000470404"/>
    </source>
</evidence>
<organism evidence="3 4">
    <name type="scientific">Amycolatopsis rubida</name>
    <dbReference type="NCBI Taxonomy" id="112413"/>
    <lineage>
        <taxon>Bacteria</taxon>
        <taxon>Bacillati</taxon>
        <taxon>Actinomycetota</taxon>
        <taxon>Actinomycetes</taxon>
        <taxon>Pseudonocardiales</taxon>
        <taxon>Pseudonocardiaceae</taxon>
        <taxon>Amycolatopsis</taxon>
    </lineage>
</organism>
<sequence>MAPADLEQARIFRWIQVALSAIGPLLPLIFAGLAVRTRDVRTWFFPPQPSVS</sequence>
<keyword evidence="1" id="KW-0472">Membrane</keyword>
<dbReference type="Proteomes" id="UP000470404">
    <property type="component" value="Unassembled WGS sequence"/>
</dbReference>
<keyword evidence="1" id="KW-0812">Transmembrane</keyword>
<dbReference type="EMBL" id="FOWC01000002">
    <property type="protein sequence ID" value="SFO65568.1"/>
    <property type="molecule type" value="Genomic_DNA"/>
</dbReference>
<gene>
    <name evidence="2" type="ORF">G3I59_11775</name>
    <name evidence="3" type="ORF">SAMN05421854_102790</name>
</gene>
<proteinExistence type="predicted"/>
<evidence type="ECO:0000256" key="1">
    <source>
        <dbReference type="SAM" id="Phobius"/>
    </source>
</evidence>
<evidence type="ECO:0000313" key="2">
    <source>
        <dbReference type="EMBL" id="NEC56247.1"/>
    </source>
</evidence>
<accession>A0A1I5IYH3</accession>
<dbReference type="Proteomes" id="UP000199137">
    <property type="component" value="Unassembled WGS sequence"/>
</dbReference>
<evidence type="ECO:0000313" key="4">
    <source>
        <dbReference type="Proteomes" id="UP000199137"/>
    </source>
</evidence>
<dbReference type="AlphaFoldDB" id="A0A1I5IYH3"/>
<name>A0A1I5IYH3_9PSEU</name>
<evidence type="ECO:0000313" key="3">
    <source>
        <dbReference type="EMBL" id="SFO65568.1"/>
    </source>
</evidence>
<feature type="transmembrane region" description="Helical" evidence="1">
    <location>
        <begin position="12"/>
        <end position="35"/>
    </location>
</feature>
<keyword evidence="1" id="KW-1133">Transmembrane helix</keyword>